<dbReference type="Proteomes" id="UP001565369">
    <property type="component" value="Unassembled WGS sequence"/>
</dbReference>
<reference evidence="1 2" key="1">
    <citation type="submission" date="2024-07" db="EMBL/GenBank/DDBJ databases">
        <title>Genomic Encyclopedia of Type Strains, Phase V (KMG-V): Genome sequencing to study the core and pangenomes of soil and plant-associated prokaryotes.</title>
        <authorList>
            <person name="Whitman W."/>
        </authorList>
    </citation>
    <scope>NUCLEOTIDE SEQUENCE [LARGE SCALE GENOMIC DNA]</scope>
    <source>
        <strain evidence="1 2">USDA 152</strain>
    </source>
</reference>
<dbReference type="Pfam" id="PF09926">
    <property type="entry name" value="DUF2158"/>
    <property type="match status" value="1"/>
</dbReference>
<evidence type="ECO:0000313" key="1">
    <source>
        <dbReference type="EMBL" id="MEY9458033.1"/>
    </source>
</evidence>
<dbReference type="EMBL" id="JBGBZJ010000003">
    <property type="protein sequence ID" value="MEY9458033.1"/>
    <property type="molecule type" value="Genomic_DNA"/>
</dbReference>
<gene>
    <name evidence="1" type="ORF">ABIG07_006981</name>
</gene>
<organism evidence="1 2">
    <name type="scientific">Bradyrhizobium ottawaense</name>
    <dbReference type="NCBI Taxonomy" id="931866"/>
    <lineage>
        <taxon>Bacteria</taxon>
        <taxon>Pseudomonadati</taxon>
        <taxon>Pseudomonadota</taxon>
        <taxon>Alphaproteobacteria</taxon>
        <taxon>Hyphomicrobiales</taxon>
        <taxon>Nitrobacteraceae</taxon>
        <taxon>Bradyrhizobium</taxon>
    </lineage>
</organism>
<protein>
    <submittedName>
        <fullName evidence="1">Uncharacterized protein YodC (DUF2158 family)</fullName>
    </submittedName>
</protein>
<name>A0ABV4G2E5_9BRAD</name>
<comment type="caution">
    <text evidence="1">The sequence shown here is derived from an EMBL/GenBank/DDBJ whole genome shotgun (WGS) entry which is preliminary data.</text>
</comment>
<dbReference type="RefSeq" id="WP_370092316.1">
    <property type="nucleotide sequence ID" value="NZ_JBGBZG010000002.1"/>
</dbReference>
<dbReference type="InterPro" id="IPR019226">
    <property type="entry name" value="DUF2158"/>
</dbReference>
<evidence type="ECO:0000313" key="2">
    <source>
        <dbReference type="Proteomes" id="UP001565369"/>
    </source>
</evidence>
<sequence>MADGIKAGDIVQLKSGGPMMTVDQVGEIYGDPKVWCEWFVQDKAPWKKEQGVFSPTSLKIIGSE</sequence>
<proteinExistence type="predicted"/>
<accession>A0ABV4G2E5</accession>
<keyword evidence="2" id="KW-1185">Reference proteome</keyword>